<sequence>MDDYNQRKSWFGRNWPWAVPLGGCLTLILLFIFGLGAAVFGVSKALTGSKPYEDAVYEASHSKSVIELLGEPIETDGIMNGNISFHNNTGKADISVPLKGPHGKARVYVVGEKQDKKWTYSEMYIIIEGTEAKINLLKE</sequence>
<evidence type="ECO:0000313" key="2">
    <source>
        <dbReference type="EMBL" id="UOB16219.1"/>
    </source>
</evidence>
<evidence type="ECO:0000256" key="1">
    <source>
        <dbReference type="SAM" id="Phobius"/>
    </source>
</evidence>
<dbReference type="KEGG" id="fbm:MQE35_10770"/>
<proteinExistence type="predicted"/>
<dbReference type="InterPro" id="IPR014807">
    <property type="entry name" value="Coa1"/>
</dbReference>
<accession>A0A9E6ZKG8</accession>
<keyword evidence="3" id="KW-1185">Reference proteome</keyword>
<feature type="transmembrane region" description="Helical" evidence="1">
    <location>
        <begin position="20"/>
        <end position="42"/>
    </location>
</feature>
<name>A0A9E6ZKG8_9FLAO</name>
<protein>
    <submittedName>
        <fullName evidence="2">Cytochrome c oxidase assembly factor 1 family protein</fullName>
    </submittedName>
</protein>
<dbReference type="RefSeq" id="WP_255841385.1">
    <property type="nucleotide sequence ID" value="NZ_CP094358.1"/>
</dbReference>
<reference evidence="2" key="1">
    <citation type="submission" date="2022-03" db="EMBL/GenBank/DDBJ databases">
        <title>Description of Abyssus ytuae gen. nov., sp. nov., a novel member of the family Flavobacteriaceae isolated from the sediment of Mariana Trench.</title>
        <authorList>
            <person name="Zhang J."/>
            <person name="Xu X."/>
        </authorList>
    </citation>
    <scope>NUCLEOTIDE SEQUENCE</scope>
    <source>
        <strain evidence="2">MT3330</strain>
    </source>
</reference>
<dbReference type="Pfam" id="PF08695">
    <property type="entry name" value="Coa1"/>
    <property type="match status" value="1"/>
</dbReference>
<gene>
    <name evidence="2" type="ORF">MQE35_10770</name>
</gene>
<keyword evidence="1" id="KW-0812">Transmembrane</keyword>
<keyword evidence="1" id="KW-0472">Membrane</keyword>
<dbReference type="EMBL" id="CP094358">
    <property type="protein sequence ID" value="UOB16219.1"/>
    <property type="molecule type" value="Genomic_DNA"/>
</dbReference>
<keyword evidence="1" id="KW-1133">Transmembrane helix</keyword>
<dbReference type="AlphaFoldDB" id="A0A9E6ZKG8"/>
<organism evidence="2 3">
    <name type="scientific">Abyssalbus ytuae</name>
    <dbReference type="NCBI Taxonomy" id="2926907"/>
    <lineage>
        <taxon>Bacteria</taxon>
        <taxon>Pseudomonadati</taxon>
        <taxon>Bacteroidota</taxon>
        <taxon>Flavobacteriia</taxon>
        <taxon>Flavobacteriales</taxon>
        <taxon>Flavobacteriaceae</taxon>
        <taxon>Abyssalbus</taxon>
    </lineage>
</organism>
<dbReference type="Proteomes" id="UP000831290">
    <property type="component" value="Chromosome"/>
</dbReference>
<evidence type="ECO:0000313" key="3">
    <source>
        <dbReference type="Proteomes" id="UP000831290"/>
    </source>
</evidence>